<dbReference type="InterPro" id="IPR036866">
    <property type="entry name" value="RibonucZ/Hydroxyglut_hydro"/>
</dbReference>
<dbReference type="InterPro" id="IPR050662">
    <property type="entry name" value="Sec-metab_biosynth-thioest"/>
</dbReference>
<reference evidence="2 3" key="1">
    <citation type="submission" date="2022-11" db="EMBL/GenBank/DDBJ databases">
        <title>Study of microbial diversity in lake waters.</title>
        <authorList>
            <person name="Zhang J."/>
        </authorList>
    </citation>
    <scope>NUCLEOTIDE SEQUENCE [LARGE SCALE GENOMIC DNA]</scope>
    <source>
        <strain evidence="2 3">DT12</strain>
    </source>
</reference>
<feature type="domain" description="Metallo-beta-lactamase" evidence="1">
    <location>
        <begin position="20"/>
        <end position="237"/>
    </location>
</feature>
<accession>A0ABT3X1C6</accession>
<gene>
    <name evidence="2" type="ORF">OS242_07325</name>
</gene>
<dbReference type="Gene3D" id="3.60.15.10">
    <property type="entry name" value="Ribonuclease Z/Hydroxyacylglutathione hydrolase-like"/>
    <property type="match status" value="1"/>
</dbReference>
<dbReference type="Proteomes" id="UP001208017">
    <property type="component" value="Unassembled WGS sequence"/>
</dbReference>
<organism evidence="2 3">
    <name type="scientific">Tumebacillus lacus</name>
    <dbReference type="NCBI Taxonomy" id="2995335"/>
    <lineage>
        <taxon>Bacteria</taxon>
        <taxon>Bacillati</taxon>
        <taxon>Bacillota</taxon>
        <taxon>Bacilli</taxon>
        <taxon>Bacillales</taxon>
        <taxon>Alicyclobacillaceae</taxon>
        <taxon>Tumebacillus</taxon>
    </lineage>
</organism>
<sequence length="330" mass="36676">MTATKGVHGIAIPTPWLVGDVNVYVLQDGETVTLVDTGPQTPEAEAALSAGLAEIGLTVGDIDQILLTHFHVDHSGLVERLVKQCGAKVFAHPGTERLIQKNQAVEAERKTFFLDLYRSFGLSDEDGLLAYEQLADYQDYMGQGHVDVMLAEGDRVPGHEAWEVLYTPGHSMDHLSLYRAEDGVMILGDHVIKHISSNAMIEPPADISQPRPRTLVLYREALRKVAAIDWHIGYTGHGEPVTGHRELIEKRLRDQERRAARIVEMVREGRTTGARLCLAMFPHHRNQLSLIVSETLGHLDWLVEEGVLAVEDDQSGIVQYRVVKEMVTCS</sequence>
<dbReference type="PANTHER" id="PTHR23131">
    <property type="entry name" value="ENDORIBONUCLEASE LACTB2"/>
    <property type="match status" value="1"/>
</dbReference>
<dbReference type="SMART" id="SM00849">
    <property type="entry name" value="Lactamase_B"/>
    <property type="match status" value="1"/>
</dbReference>
<dbReference type="Pfam" id="PF00753">
    <property type="entry name" value="Lactamase_B"/>
    <property type="match status" value="1"/>
</dbReference>
<comment type="caution">
    <text evidence="2">The sequence shown here is derived from an EMBL/GenBank/DDBJ whole genome shotgun (WGS) entry which is preliminary data.</text>
</comment>
<dbReference type="InterPro" id="IPR001279">
    <property type="entry name" value="Metallo-B-lactamas"/>
</dbReference>
<evidence type="ECO:0000313" key="2">
    <source>
        <dbReference type="EMBL" id="MCX7569772.1"/>
    </source>
</evidence>
<dbReference type="SUPFAM" id="SSF56281">
    <property type="entry name" value="Metallo-hydrolase/oxidoreductase"/>
    <property type="match status" value="1"/>
</dbReference>
<evidence type="ECO:0000313" key="3">
    <source>
        <dbReference type="Proteomes" id="UP001208017"/>
    </source>
</evidence>
<protein>
    <submittedName>
        <fullName evidence="2">MBL fold metallo-hydrolase</fullName>
    </submittedName>
</protein>
<proteinExistence type="predicted"/>
<evidence type="ECO:0000259" key="1">
    <source>
        <dbReference type="SMART" id="SM00849"/>
    </source>
</evidence>
<name>A0ABT3X1C6_9BACL</name>
<dbReference type="RefSeq" id="WP_267151025.1">
    <property type="nucleotide sequence ID" value="NZ_JAPMLT010000003.1"/>
</dbReference>
<dbReference type="PANTHER" id="PTHR23131:SF4">
    <property type="entry name" value="METALLO-BETA-LACTAMASE SUPERFAMILY POTEIN"/>
    <property type="match status" value="1"/>
</dbReference>
<dbReference type="EMBL" id="JAPMLT010000003">
    <property type="protein sequence ID" value="MCX7569772.1"/>
    <property type="molecule type" value="Genomic_DNA"/>
</dbReference>
<keyword evidence="3" id="KW-1185">Reference proteome</keyword>